<dbReference type="EMBL" id="DXAN01000012">
    <property type="protein sequence ID" value="HJA08390.1"/>
    <property type="molecule type" value="Genomic_DNA"/>
</dbReference>
<organism evidence="3 4">
    <name type="scientific">Candidatus Mailhella merdigallinarum</name>
    <dbReference type="NCBI Taxonomy" id="2838658"/>
    <lineage>
        <taxon>Bacteria</taxon>
        <taxon>Pseudomonadati</taxon>
        <taxon>Thermodesulfobacteriota</taxon>
        <taxon>Desulfovibrionia</taxon>
        <taxon>Desulfovibrionales</taxon>
        <taxon>Desulfovibrionaceae</taxon>
        <taxon>Mailhella</taxon>
    </lineage>
</organism>
<gene>
    <name evidence="3" type="ORF">H9962_04265</name>
</gene>
<feature type="signal peptide" evidence="2">
    <location>
        <begin position="1"/>
        <end position="23"/>
    </location>
</feature>
<dbReference type="GO" id="GO:0004062">
    <property type="term" value="F:aryl sulfotransferase activity"/>
    <property type="evidence" value="ECO:0007669"/>
    <property type="project" value="InterPro"/>
</dbReference>
<feature type="compositionally biased region" description="Polar residues" evidence="1">
    <location>
        <begin position="508"/>
        <end position="517"/>
    </location>
</feature>
<reference evidence="3" key="2">
    <citation type="submission" date="2021-04" db="EMBL/GenBank/DDBJ databases">
        <authorList>
            <person name="Gilroy R."/>
        </authorList>
    </citation>
    <scope>NUCLEOTIDE SEQUENCE</scope>
    <source>
        <strain evidence="3">CHK186-16707</strain>
    </source>
</reference>
<feature type="region of interest" description="Disordered" evidence="1">
    <location>
        <begin position="497"/>
        <end position="517"/>
    </location>
</feature>
<name>A0A9D2HEM7_9BACT</name>
<dbReference type="InterPro" id="IPR010262">
    <property type="entry name" value="Arylsulfotransferase_bact"/>
</dbReference>
<dbReference type="SUPFAM" id="SSF63829">
    <property type="entry name" value="Calcium-dependent phosphotriesterase"/>
    <property type="match status" value="1"/>
</dbReference>
<dbReference type="AlphaFoldDB" id="A0A9D2HEM7"/>
<evidence type="ECO:0000313" key="4">
    <source>
        <dbReference type="Proteomes" id="UP000824225"/>
    </source>
</evidence>
<dbReference type="InterPro" id="IPR053143">
    <property type="entry name" value="Arylsulfate_ST"/>
</dbReference>
<accession>A0A9D2HEM7</accession>
<comment type="caution">
    <text evidence="3">The sequence shown here is derived from an EMBL/GenBank/DDBJ whole genome shotgun (WGS) entry which is preliminary data.</text>
</comment>
<reference evidence="3" key="1">
    <citation type="journal article" date="2021" name="PeerJ">
        <title>Extensive microbial diversity within the chicken gut microbiome revealed by metagenomics and culture.</title>
        <authorList>
            <person name="Gilroy R."/>
            <person name="Ravi A."/>
            <person name="Getino M."/>
            <person name="Pursley I."/>
            <person name="Horton D.L."/>
            <person name="Alikhan N.F."/>
            <person name="Baker D."/>
            <person name="Gharbi K."/>
            <person name="Hall N."/>
            <person name="Watson M."/>
            <person name="Adriaenssens E.M."/>
            <person name="Foster-Nyarko E."/>
            <person name="Jarju S."/>
            <person name="Secka A."/>
            <person name="Antonio M."/>
            <person name="Oren A."/>
            <person name="Chaudhuri R.R."/>
            <person name="La Ragione R."/>
            <person name="Hildebrand F."/>
            <person name="Pallen M.J."/>
        </authorList>
    </citation>
    <scope>NUCLEOTIDE SEQUENCE</scope>
    <source>
        <strain evidence="3">CHK186-16707</strain>
    </source>
</reference>
<dbReference type="Gene3D" id="2.130.10.10">
    <property type="entry name" value="YVTN repeat-like/Quinoprotein amine dehydrogenase"/>
    <property type="match status" value="1"/>
</dbReference>
<evidence type="ECO:0000313" key="3">
    <source>
        <dbReference type="EMBL" id="HJA08390.1"/>
    </source>
</evidence>
<dbReference type="Proteomes" id="UP000824225">
    <property type="component" value="Unassembled WGS sequence"/>
</dbReference>
<dbReference type="PANTHER" id="PTHR35340:SF5">
    <property type="entry name" value="ASST-DOMAIN-CONTAINING PROTEIN"/>
    <property type="match status" value="1"/>
</dbReference>
<dbReference type="PANTHER" id="PTHR35340">
    <property type="entry name" value="PQQ ENZYME REPEAT PROTEIN-RELATED"/>
    <property type="match status" value="1"/>
</dbReference>
<dbReference type="InterPro" id="IPR015943">
    <property type="entry name" value="WD40/YVTN_repeat-like_dom_sf"/>
</dbReference>
<proteinExistence type="predicted"/>
<evidence type="ECO:0000256" key="1">
    <source>
        <dbReference type="SAM" id="MobiDB-lite"/>
    </source>
</evidence>
<protein>
    <submittedName>
        <fullName evidence="3">Arylsulfotransferase family protein</fullName>
    </submittedName>
</protein>
<sequence length="517" mass="57897">MKKLSWLVWSALAFLCLPAGVEAAPTVFPTGTTIYKPEKCWNGWTVLSNVVAGEKRQHRGVPLYSMNGDLMHVWKNAAGFPPTVLPGGKLLTGMQTAPFGRGIQNDKVVEMDFDGNIVWSVESPYKETRTDPATGKEVQVSTWLQHHNLVRWPQTAGYYAPGSDPDPDGDTMFGAYAPEPGKPRLFNMENVVIVDHDGKVKWRWSAEDVVSEELSTRGRRNPDGTPSLGGNSMGWLGPNPWYDKGDARFHPKNILMNNYNDLLYIIDHETGKVVWQLGPDYSRYPQLQKLGLHINGPSWSFGGQNGGMIHNVHMIPKGLPGAGNILLFNNGGNYSLVTEFNPVTMQVVWEYYGRAIGYAESHSLAHYFFSPAISNAQRLPNGNTLITEGDGGRVFEVTPDCETVWEFINPDYSWPGLDSSIKNPRMTNMVYRAYRIPYEYVPQLKVPDQHPVVPTDNAEFRIAASRDVTPYDRKAQDVVKPFPAQHLGDAADLLTQNPRDAEDEDDMSYNTMELKNY</sequence>
<dbReference type="Pfam" id="PF05935">
    <property type="entry name" value="Arylsulfotrans"/>
    <property type="match status" value="1"/>
</dbReference>
<feature type="chain" id="PRO_5038558794" evidence="2">
    <location>
        <begin position="24"/>
        <end position="517"/>
    </location>
</feature>
<evidence type="ECO:0000256" key="2">
    <source>
        <dbReference type="SAM" id="SignalP"/>
    </source>
</evidence>
<keyword evidence="2" id="KW-0732">Signal</keyword>